<dbReference type="KEGG" id="lcal:ATTO_14470"/>
<keyword evidence="1" id="KW-0812">Transmembrane</keyword>
<proteinExistence type="predicted"/>
<evidence type="ECO:0008006" key="4">
    <source>
        <dbReference type="Google" id="ProtNLM"/>
    </source>
</evidence>
<name>A0AAU9C5I6_9ACTN</name>
<dbReference type="AlphaFoldDB" id="A0AAU9C5I6"/>
<dbReference type="Proteomes" id="UP001431186">
    <property type="component" value="Chromosome"/>
</dbReference>
<feature type="transmembrane region" description="Helical" evidence="1">
    <location>
        <begin position="66"/>
        <end position="86"/>
    </location>
</feature>
<sequence>MYKIPVDTQRKSLRSKERGWARILVSEQSGQATVEYAVALAAFLALLTGLGVLAKALMAGTAVQGAALAAPGTAAISVLAAAQDILLF</sequence>
<feature type="transmembrane region" description="Helical" evidence="1">
    <location>
        <begin position="36"/>
        <end position="54"/>
    </location>
</feature>
<reference evidence="2" key="1">
    <citation type="submission" date="2021-11" db="EMBL/GenBank/DDBJ databases">
        <title>Complete genome sequence of Atopobiaceae bacterium TOC12.</title>
        <authorList>
            <person name="Morinaga K."/>
            <person name="Kusada H."/>
            <person name="Tamaki H."/>
        </authorList>
    </citation>
    <scope>NUCLEOTIDE SEQUENCE</scope>
    <source>
        <strain evidence="2">TOC12</strain>
    </source>
</reference>
<dbReference type="RefSeq" id="WP_265592404.1">
    <property type="nucleotide sequence ID" value="NZ_AP025285.1"/>
</dbReference>
<keyword evidence="1" id="KW-0472">Membrane</keyword>
<dbReference type="EMBL" id="AP025285">
    <property type="protein sequence ID" value="BDC91575.1"/>
    <property type="molecule type" value="Genomic_DNA"/>
</dbReference>
<keyword evidence="3" id="KW-1185">Reference proteome</keyword>
<protein>
    <recommendedName>
        <fullName evidence="4">Flp pilus assembly pilin Flp</fullName>
    </recommendedName>
</protein>
<keyword evidence="1" id="KW-1133">Transmembrane helix</keyword>
<gene>
    <name evidence="2" type="ORF">ATTO_14470</name>
</gene>
<evidence type="ECO:0000256" key="1">
    <source>
        <dbReference type="SAM" id="Phobius"/>
    </source>
</evidence>
<evidence type="ECO:0000313" key="2">
    <source>
        <dbReference type="EMBL" id="BDC91575.1"/>
    </source>
</evidence>
<evidence type="ECO:0000313" key="3">
    <source>
        <dbReference type="Proteomes" id="UP001431186"/>
    </source>
</evidence>
<accession>A0AAU9C5I6</accession>
<organism evidence="2 3">
    <name type="scientific">Leptogranulimonas caecicola</name>
    <dbReference type="NCBI Taxonomy" id="2894156"/>
    <lineage>
        <taxon>Bacteria</taxon>
        <taxon>Bacillati</taxon>
        <taxon>Actinomycetota</taxon>
        <taxon>Coriobacteriia</taxon>
        <taxon>Coriobacteriales</taxon>
        <taxon>Kribbibacteriaceae</taxon>
        <taxon>Leptogranulimonas</taxon>
    </lineage>
</organism>